<dbReference type="InterPro" id="IPR050172">
    <property type="entry name" value="SsuD_RutA_monooxygenase"/>
</dbReference>
<dbReference type="EMBL" id="MBLM01000050">
    <property type="protein sequence ID" value="OHV42102.1"/>
    <property type="molecule type" value="Genomic_DNA"/>
</dbReference>
<dbReference type="NCBIfam" id="TIGR03621">
    <property type="entry name" value="F420_MSMEG_2516"/>
    <property type="match status" value="1"/>
</dbReference>
<organism evidence="6 7">
    <name type="scientific">Parafrankia colletiae</name>
    <dbReference type="NCBI Taxonomy" id="573497"/>
    <lineage>
        <taxon>Bacteria</taxon>
        <taxon>Bacillati</taxon>
        <taxon>Actinomycetota</taxon>
        <taxon>Actinomycetes</taxon>
        <taxon>Frankiales</taxon>
        <taxon>Frankiaceae</taxon>
        <taxon>Parafrankia</taxon>
    </lineage>
</organism>
<keyword evidence="3" id="KW-0560">Oxidoreductase</keyword>
<evidence type="ECO:0000256" key="4">
    <source>
        <dbReference type="ARBA" id="ARBA00023033"/>
    </source>
</evidence>
<evidence type="ECO:0000256" key="1">
    <source>
        <dbReference type="ARBA" id="ARBA00022630"/>
    </source>
</evidence>
<comment type="caution">
    <text evidence="6">The sequence shown here is derived from an EMBL/GenBank/DDBJ whole genome shotgun (WGS) entry which is preliminary data.</text>
</comment>
<evidence type="ECO:0000313" key="7">
    <source>
        <dbReference type="Proteomes" id="UP000179627"/>
    </source>
</evidence>
<dbReference type="SUPFAM" id="SSF51679">
    <property type="entry name" value="Bacterial luciferase-like"/>
    <property type="match status" value="1"/>
</dbReference>
<evidence type="ECO:0000313" key="6">
    <source>
        <dbReference type="EMBL" id="OHV42102.1"/>
    </source>
</evidence>
<dbReference type="OrthoDB" id="4288123at2"/>
<feature type="domain" description="Luciferase-like" evidence="5">
    <location>
        <begin position="6"/>
        <end position="230"/>
    </location>
</feature>
<keyword evidence="4" id="KW-0503">Monooxygenase</keyword>
<dbReference type="PANTHER" id="PTHR42847">
    <property type="entry name" value="ALKANESULFONATE MONOOXYGENASE"/>
    <property type="match status" value="1"/>
</dbReference>
<protein>
    <submittedName>
        <fullName evidence="6">F420-dependent oxidoreductase</fullName>
    </submittedName>
</protein>
<evidence type="ECO:0000256" key="2">
    <source>
        <dbReference type="ARBA" id="ARBA00022643"/>
    </source>
</evidence>
<evidence type="ECO:0000256" key="3">
    <source>
        <dbReference type="ARBA" id="ARBA00023002"/>
    </source>
</evidence>
<dbReference type="GO" id="GO:0008726">
    <property type="term" value="F:alkanesulfonate monooxygenase activity"/>
    <property type="evidence" value="ECO:0007669"/>
    <property type="project" value="TreeGrafter"/>
</dbReference>
<dbReference type="GO" id="GO:0046306">
    <property type="term" value="P:alkanesulfonate catabolic process"/>
    <property type="evidence" value="ECO:0007669"/>
    <property type="project" value="TreeGrafter"/>
</dbReference>
<gene>
    <name evidence="6" type="ORF">CC117_33105</name>
</gene>
<evidence type="ECO:0000259" key="5">
    <source>
        <dbReference type="Pfam" id="PF00296"/>
    </source>
</evidence>
<dbReference type="Pfam" id="PF00296">
    <property type="entry name" value="Bac_luciferase"/>
    <property type="match status" value="1"/>
</dbReference>
<dbReference type="Gene3D" id="3.20.20.30">
    <property type="entry name" value="Luciferase-like domain"/>
    <property type="match status" value="1"/>
</dbReference>
<dbReference type="RefSeq" id="WP_071083101.1">
    <property type="nucleotide sequence ID" value="NZ_MBLM01000050.1"/>
</dbReference>
<dbReference type="PANTHER" id="PTHR42847:SF4">
    <property type="entry name" value="ALKANESULFONATE MONOOXYGENASE-RELATED"/>
    <property type="match status" value="1"/>
</dbReference>
<accession>A0A1S1RA01</accession>
<reference evidence="7" key="1">
    <citation type="submission" date="2016-07" db="EMBL/GenBank/DDBJ databases">
        <title>Sequence Frankia sp. strain CcI1.17.</title>
        <authorList>
            <person name="Ghodhbane-Gtari F."/>
            <person name="Swanson E."/>
            <person name="Gueddou A."/>
            <person name="Morris K."/>
            <person name="Hezbri K."/>
            <person name="Ktari A."/>
            <person name="Nouioui I."/>
            <person name="Abebe-Akele F."/>
            <person name="Simpson S."/>
            <person name="Thomas K."/>
            <person name="Gtari M."/>
            <person name="Tisa L.S."/>
            <person name="Hurst S."/>
        </authorList>
    </citation>
    <scope>NUCLEOTIDE SEQUENCE [LARGE SCALE GENOMIC DNA]</scope>
    <source>
        <strain evidence="7">Cc1.17</strain>
    </source>
</reference>
<dbReference type="InterPro" id="IPR011251">
    <property type="entry name" value="Luciferase-like_dom"/>
</dbReference>
<keyword evidence="1" id="KW-0285">Flavoprotein</keyword>
<dbReference type="Proteomes" id="UP000179627">
    <property type="component" value="Unassembled WGS sequence"/>
</dbReference>
<name>A0A1S1RA01_9ACTN</name>
<dbReference type="AlphaFoldDB" id="A0A1S1RA01"/>
<sequence length="327" mass="35830">MRSTRPFRFAVQTTTATSADQWRDLARRVEDLGYSTLFLADHYIGPGPVSARTLLRPQHLAPIAAMAAAAAWTSTLRVGCRVFCIDYHLPAVLAKEAATLDLLSDGRLEFGIGAGTNQGEYEAMGLPFHAAPQRVSKLEEVVTLMKAHWSGEPIDVAGDHVRVSGYAGLPLPVQRPRPRILIGGSRKRVLSLAAREADIVSMANVGWKPVNDAGLTPLEEAQRRLATIREAAGTRFPALELESSPYLVSVTDDVDRSLDRWSTSLRKALPDVTPEVLRDHPNVLVGSPEAIMDRLQERRDITGVSYITIPRKQIDDFAPVVTRLSGQ</sequence>
<keyword evidence="2" id="KW-0288">FMN</keyword>
<proteinExistence type="predicted"/>
<keyword evidence="7" id="KW-1185">Reference proteome</keyword>
<dbReference type="InterPro" id="IPR019923">
    <property type="entry name" value="Lucif-like_OxRdtase_MSMEG_2516"/>
</dbReference>
<dbReference type="InterPro" id="IPR036661">
    <property type="entry name" value="Luciferase-like_sf"/>
</dbReference>